<evidence type="ECO:0000259" key="1">
    <source>
        <dbReference type="Pfam" id="PF03205"/>
    </source>
</evidence>
<accession>A0A212K0B5</accession>
<reference evidence="2" key="1">
    <citation type="submission" date="2016-04" db="EMBL/GenBank/DDBJ databases">
        <authorList>
            <person name="Evans L.H."/>
            <person name="Alamgir A."/>
            <person name="Owens N."/>
            <person name="Weber N.D."/>
            <person name="Virtaneva K."/>
            <person name="Barbian K."/>
            <person name="Babar A."/>
            <person name="Rosenke K."/>
        </authorList>
    </citation>
    <scope>NUCLEOTIDE SEQUENCE</scope>
    <source>
        <strain evidence="2">86</strain>
    </source>
</reference>
<dbReference type="SUPFAM" id="SSF52540">
    <property type="entry name" value="P-loop containing nucleoside triphosphate hydrolases"/>
    <property type="match status" value="1"/>
</dbReference>
<dbReference type="InterPro" id="IPR052539">
    <property type="entry name" value="MGD_biosynthesis_adapter"/>
</dbReference>
<dbReference type="Pfam" id="PF03205">
    <property type="entry name" value="MobB"/>
    <property type="match status" value="1"/>
</dbReference>
<feature type="domain" description="Molybdopterin-guanine dinucleotide biosynthesis protein B (MobB)" evidence="1">
    <location>
        <begin position="7"/>
        <end position="130"/>
    </location>
</feature>
<evidence type="ECO:0000313" key="2">
    <source>
        <dbReference type="EMBL" id="SBW04955.1"/>
    </source>
</evidence>
<name>A0A212K0B5_9FIRM</name>
<dbReference type="InterPro" id="IPR004435">
    <property type="entry name" value="MobB_dom"/>
</dbReference>
<organism evidence="2">
    <name type="scientific">uncultured Eubacteriales bacterium</name>
    <dbReference type="NCBI Taxonomy" id="172733"/>
    <lineage>
        <taxon>Bacteria</taxon>
        <taxon>Bacillati</taxon>
        <taxon>Bacillota</taxon>
        <taxon>Clostridia</taxon>
        <taxon>Eubacteriales</taxon>
        <taxon>environmental samples</taxon>
    </lineage>
</organism>
<dbReference type="EMBL" id="FLUN01000001">
    <property type="protein sequence ID" value="SBW04955.1"/>
    <property type="molecule type" value="Genomic_DNA"/>
</dbReference>
<gene>
    <name evidence="2" type="ORF">KL86CLO1_11970</name>
</gene>
<dbReference type="Gene3D" id="3.40.50.300">
    <property type="entry name" value="P-loop containing nucleotide triphosphate hydrolases"/>
    <property type="match status" value="1"/>
</dbReference>
<dbReference type="GO" id="GO:0006777">
    <property type="term" value="P:Mo-molybdopterin cofactor biosynthetic process"/>
    <property type="evidence" value="ECO:0007669"/>
    <property type="project" value="InterPro"/>
</dbReference>
<protein>
    <submittedName>
        <fullName evidence="2">Molybdopterin-guanine dinucleotide biosynthesis protein B</fullName>
    </submittedName>
</protein>
<dbReference type="PANTHER" id="PTHR40072">
    <property type="entry name" value="MOLYBDOPTERIN-GUANINE DINUCLEOTIDE BIOSYNTHESIS ADAPTER PROTEIN-RELATED"/>
    <property type="match status" value="1"/>
</dbReference>
<dbReference type="AlphaFoldDB" id="A0A212K0B5"/>
<dbReference type="InterPro" id="IPR027417">
    <property type="entry name" value="P-loop_NTPase"/>
</dbReference>
<sequence>MRDTLVYSFVAFSGAGKTTYLERLIPALKARGLRVGVVKHHGHDTELDQEGKDSWRFAKAGADVTAVVSPGQAAFIENRGLDPEEAVERIWGVDLILAEGYKRGPWPKIAVCRGDSTRAVPLEDCVAVLSDRPIACAAPVFTLDNPEPMAAWLAARVEEHRDRRVLK</sequence>
<proteinExistence type="predicted"/>
<dbReference type="PANTHER" id="PTHR40072:SF1">
    <property type="entry name" value="MOLYBDOPTERIN-GUANINE DINUCLEOTIDE BIOSYNTHESIS ADAPTER PROTEIN"/>
    <property type="match status" value="1"/>
</dbReference>
<dbReference type="GO" id="GO:0005525">
    <property type="term" value="F:GTP binding"/>
    <property type="evidence" value="ECO:0007669"/>
    <property type="project" value="InterPro"/>
</dbReference>
<dbReference type="NCBIfam" id="TIGR00176">
    <property type="entry name" value="mobB"/>
    <property type="match status" value="1"/>
</dbReference>
<dbReference type="CDD" id="cd03116">
    <property type="entry name" value="MobB"/>
    <property type="match status" value="1"/>
</dbReference>